<reference evidence="1 2" key="1">
    <citation type="submission" date="2014-07" db="EMBL/GenBank/DDBJ databases">
        <title>Genome of Chryseobacterium luteum DSM 18605.</title>
        <authorList>
            <person name="Stropko S.J."/>
            <person name="Pipes S.E."/>
            <person name="Newman J.D."/>
        </authorList>
    </citation>
    <scope>NUCLEOTIDE SEQUENCE [LARGE SCALE GENOMIC DNA]</scope>
    <source>
        <strain evidence="1 2">DSM 18605</strain>
    </source>
</reference>
<dbReference type="OrthoDB" id="5523304at2"/>
<proteinExistence type="predicted"/>
<name>A0A085ZHE5_9FLAO</name>
<dbReference type="Proteomes" id="UP000028703">
    <property type="component" value="Unassembled WGS sequence"/>
</dbReference>
<evidence type="ECO:0000313" key="2">
    <source>
        <dbReference type="Proteomes" id="UP000028703"/>
    </source>
</evidence>
<dbReference type="AlphaFoldDB" id="A0A085ZHE5"/>
<comment type="caution">
    <text evidence="1">The sequence shown here is derived from an EMBL/GenBank/DDBJ whole genome shotgun (WGS) entry which is preliminary data.</text>
</comment>
<accession>A0A085ZHE5</accession>
<protein>
    <submittedName>
        <fullName evidence="1">Uncharacterized protein</fullName>
    </submittedName>
</protein>
<gene>
    <name evidence="1" type="ORF">IX38_10650</name>
</gene>
<dbReference type="EMBL" id="JPRO01000007">
    <property type="protein sequence ID" value="KFF03859.1"/>
    <property type="molecule type" value="Genomic_DNA"/>
</dbReference>
<dbReference type="RefSeq" id="WP_034704480.1">
    <property type="nucleotide sequence ID" value="NZ_JPRO01000007.1"/>
</dbReference>
<organism evidence="1 2">
    <name type="scientific">Chryseobacterium luteum</name>
    <dbReference type="NCBI Taxonomy" id="421531"/>
    <lineage>
        <taxon>Bacteria</taxon>
        <taxon>Pseudomonadati</taxon>
        <taxon>Bacteroidota</taxon>
        <taxon>Flavobacteriia</taxon>
        <taxon>Flavobacteriales</taxon>
        <taxon>Weeksellaceae</taxon>
        <taxon>Chryseobacterium group</taxon>
        <taxon>Chryseobacterium</taxon>
    </lineage>
</organism>
<keyword evidence="2" id="KW-1185">Reference proteome</keyword>
<sequence>MIKTEKLNNSILAIQDLIIRARSLAYQNVSMEILAEFLDGLEYLPALILEQDDRTDLFESFLEELCTKYSFLEVLDKYKKI</sequence>
<evidence type="ECO:0000313" key="1">
    <source>
        <dbReference type="EMBL" id="KFF03859.1"/>
    </source>
</evidence>
<dbReference type="STRING" id="421531.IX38_10650"/>